<evidence type="ECO:0000259" key="5">
    <source>
        <dbReference type="SMART" id="SM00704"/>
    </source>
</evidence>
<comment type="caution">
    <text evidence="6">The sequence shown here is derived from an EMBL/GenBank/DDBJ whole genome shotgun (WGS) entry which is preliminary data.</text>
</comment>
<organism evidence="6 7">
    <name type="scientific">Acidithiobacillus sulfurivorans</name>
    <dbReference type="NCBI Taxonomy" id="1958756"/>
    <lineage>
        <taxon>Bacteria</taxon>
        <taxon>Pseudomonadati</taxon>
        <taxon>Pseudomonadota</taxon>
        <taxon>Acidithiobacillia</taxon>
        <taxon>Acidithiobacillales</taxon>
        <taxon>Acidithiobacillaceae</taxon>
        <taxon>Acidithiobacillus</taxon>
    </lineage>
</organism>
<accession>A0ABS5ZWT6</accession>
<evidence type="ECO:0000256" key="4">
    <source>
        <dbReference type="ARBA" id="ARBA00023014"/>
    </source>
</evidence>
<feature type="domain" description="Iron-binding zinc finger CDGSH type" evidence="5">
    <location>
        <begin position="192"/>
        <end position="229"/>
    </location>
</feature>
<feature type="domain" description="Iron-binding zinc finger CDGSH type" evidence="5">
    <location>
        <begin position="42"/>
        <end position="79"/>
    </location>
</feature>
<dbReference type="Pfam" id="PF09360">
    <property type="entry name" value="zf-CDGSH"/>
    <property type="match status" value="2"/>
</dbReference>
<evidence type="ECO:0000313" key="6">
    <source>
        <dbReference type="EMBL" id="MBU2759640.1"/>
    </source>
</evidence>
<keyword evidence="7" id="KW-1185">Reference proteome</keyword>
<evidence type="ECO:0000256" key="3">
    <source>
        <dbReference type="ARBA" id="ARBA00023004"/>
    </source>
</evidence>
<gene>
    <name evidence="6" type="ORF">HAP95_05660</name>
</gene>
<dbReference type="InterPro" id="IPR042216">
    <property type="entry name" value="MitoNEET_CISD"/>
</dbReference>
<keyword evidence="1" id="KW-0001">2Fe-2S</keyword>
<dbReference type="PIRSF" id="PIRSF009180">
    <property type="entry name" value="UCP009180"/>
    <property type="match status" value="1"/>
</dbReference>
<dbReference type="EMBL" id="JAAOMP010000060">
    <property type="protein sequence ID" value="MBU2759640.1"/>
    <property type="molecule type" value="Genomic_DNA"/>
</dbReference>
<dbReference type="InterPro" id="IPR016548">
    <property type="entry name" value="UCP009180"/>
</dbReference>
<protein>
    <submittedName>
        <fullName evidence="6">CDGSH iron-sulfur domain-containing protein</fullName>
    </submittedName>
</protein>
<dbReference type="Proteomes" id="UP000755654">
    <property type="component" value="Unassembled WGS sequence"/>
</dbReference>
<evidence type="ECO:0000313" key="7">
    <source>
        <dbReference type="Proteomes" id="UP000755654"/>
    </source>
</evidence>
<dbReference type="Gene3D" id="3.40.5.90">
    <property type="entry name" value="CDGSH iron-sulfur domain, mitoNEET-type"/>
    <property type="match status" value="2"/>
</dbReference>
<evidence type="ECO:0000256" key="1">
    <source>
        <dbReference type="ARBA" id="ARBA00022714"/>
    </source>
</evidence>
<name>A0ABS5ZWT6_9PROT</name>
<dbReference type="InterPro" id="IPR052950">
    <property type="entry name" value="CISD"/>
</dbReference>
<sequence length="239" mass="26368">MNPVKVSRPQVQITKDGPYVVSGKVPLSKEIIGTNEEDESTKWKHSRSYPSQERYALCRCGHSSNKPFCDGSHLTVGFDGTETAQRLPYLEQAKTLRGPSMSLTDVESLCSSARFCDPHGSVWKLVFTTDRPLPSKHFVKQACDCPSGRLVAWDNDTGKPIEPKFEPSIALIEDPSKACSGPLWLRGGVSLIGSDGFEYEVRNRMTLCRCGASRNKPFCDGTHISIGFYDEKGDEACNA</sequence>
<reference evidence="6 7" key="1">
    <citation type="journal article" date="2021" name="ISME J.">
        <title>Genomic evolution of the class Acidithiobacillia: deep-branching Proteobacteria living in extreme acidic conditions.</title>
        <authorList>
            <person name="Moya-Beltran A."/>
            <person name="Beard S."/>
            <person name="Rojas-Villalobos C."/>
            <person name="Issotta F."/>
            <person name="Gallardo Y."/>
            <person name="Ulloa R."/>
            <person name="Giaveno A."/>
            <person name="Degli Esposti M."/>
            <person name="Johnson D.B."/>
            <person name="Quatrini R."/>
        </authorList>
    </citation>
    <scope>NUCLEOTIDE SEQUENCE [LARGE SCALE GENOMIC DNA]</scope>
    <source>
        <strain evidence="6 7">RW2</strain>
    </source>
</reference>
<evidence type="ECO:0000256" key="2">
    <source>
        <dbReference type="ARBA" id="ARBA00022723"/>
    </source>
</evidence>
<dbReference type="PANTHER" id="PTHR46491">
    <property type="entry name" value="CDGSH IRON SULFUR DOMAIN PROTEIN HOMOLOG"/>
    <property type="match status" value="1"/>
</dbReference>
<dbReference type="InterPro" id="IPR018967">
    <property type="entry name" value="FeS-contain_CDGSH-typ"/>
</dbReference>
<proteinExistence type="predicted"/>
<keyword evidence="4" id="KW-0411">Iron-sulfur</keyword>
<dbReference type="RefSeq" id="WP_215883331.1">
    <property type="nucleotide sequence ID" value="NZ_JAAOMP010000060.1"/>
</dbReference>
<keyword evidence="3" id="KW-0408">Iron</keyword>
<keyword evidence="2" id="KW-0479">Metal-binding</keyword>
<dbReference type="PANTHER" id="PTHR46491:SF3">
    <property type="entry name" value="CDGSH IRON-SULFUR DOMAIN-CONTAINING PROTEIN 3, MITOCHONDRIAL"/>
    <property type="match status" value="1"/>
</dbReference>
<dbReference type="SMART" id="SM00704">
    <property type="entry name" value="ZnF_CDGSH"/>
    <property type="match status" value="2"/>
</dbReference>